<feature type="binding site" evidence="8">
    <location>
        <position position="14"/>
    </location>
    <ligand>
        <name>tRNA</name>
        <dbReference type="ChEBI" id="CHEBI:17843"/>
    </ligand>
</feature>
<dbReference type="NCBIfam" id="TIGR00447">
    <property type="entry name" value="pth"/>
    <property type="match status" value="1"/>
</dbReference>
<feature type="site" description="Stabilizes the basic form of H active site to accept a proton" evidence="8">
    <location>
        <position position="91"/>
    </location>
</feature>
<dbReference type="EMBL" id="UYIG01000130">
    <property type="protein sequence ID" value="VDG29029.1"/>
    <property type="molecule type" value="Genomic_DNA"/>
</dbReference>
<dbReference type="OrthoDB" id="9800507at2"/>
<feature type="active site" description="Proton acceptor" evidence="8">
    <location>
        <position position="19"/>
    </location>
</feature>
<comment type="subunit">
    <text evidence="8">Monomer.</text>
</comment>
<dbReference type="AlphaFoldDB" id="A0A660E7J0"/>
<dbReference type="FunFam" id="3.40.50.1470:FF:000001">
    <property type="entry name" value="Peptidyl-tRNA hydrolase"/>
    <property type="match status" value="1"/>
</dbReference>
<protein>
    <recommendedName>
        <fullName evidence="7 8">Peptidyl-tRNA hydrolase</fullName>
        <shortName evidence="8">Pth</shortName>
        <ecNumber evidence="1 8">3.1.1.29</ecNumber>
    </recommendedName>
</protein>
<evidence type="ECO:0000256" key="7">
    <source>
        <dbReference type="ARBA" id="ARBA00050038"/>
    </source>
</evidence>
<evidence type="ECO:0000256" key="6">
    <source>
        <dbReference type="ARBA" id="ARBA00048707"/>
    </source>
</evidence>
<comment type="function">
    <text evidence="8">Catalyzes the release of premature peptidyl moieties from peptidyl-tRNA molecules trapped in stalled 50S ribosomal subunits, and thus maintains levels of free tRNAs and 50S ribosomes.</text>
</comment>
<dbReference type="EC" id="3.1.1.29" evidence="1 8"/>
<keyword evidence="12" id="KW-1185">Reference proteome</keyword>
<evidence type="ECO:0000256" key="1">
    <source>
        <dbReference type="ARBA" id="ARBA00013260"/>
    </source>
</evidence>
<dbReference type="CDD" id="cd00462">
    <property type="entry name" value="PTH"/>
    <property type="match status" value="1"/>
</dbReference>
<organism evidence="11 12">
    <name type="scientific">Lactiplantibacillus mudanjiangensis</name>
    <dbReference type="NCBI Taxonomy" id="1296538"/>
    <lineage>
        <taxon>Bacteria</taxon>
        <taxon>Bacillati</taxon>
        <taxon>Bacillota</taxon>
        <taxon>Bacilli</taxon>
        <taxon>Lactobacillales</taxon>
        <taxon>Lactobacillaceae</taxon>
        <taxon>Lactiplantibacillus</taxon>
    </lineage>
</organism>
<dbReference type="GO" id="GO:0004045">
    <property type="term" value="F:peptidyl-tRNA hydrolase activity"/>
    <property type="evidence" value="ECO:0007669"/>
    <property type="project" value="UniProtKB-UniRule"/>
</dbReference>
<evidence type="ECO:0000256" key="3">
    <source>
        <dbReference type="ARBA" id="ARBA00022801"/>
    </source>
</evidence>
<dbReference type="PROSITE" id="PS01196">
    <property type="entry name" value="PEPT_TRNA_HYDROL_2"/>
    <property type="match status" value="1"/>
</dbReference>
<proteinExistence type="inferred from homology"/>
<keyword evidence="8" id="KW-0963">Cytoplasm</keyword>
<dbReference type="RefSeq" id="WP_130844117.1">
    <property type="nucleotide sequence ID" value="NZ_BJDY01000003.1"/>
</dbReference>
<dbReference type="InterPro" id="IPR018171">
    <property type="entry name" value="Pept_tRNA_hydro_CS"/>
</dbReference>
<dbReference type="Pfam" id="PF01195">
    <property type="entry name" value="Pept_tRNA_hydro"/>
    <property type="match status" value="1"/>
</dbReference>
<dbReference type="GO" id="GO:0072344">
    <property type="term" value="P:rescue of stalled ribosome"/>
    <property type="evidence" value="ECO:0007669"/>
    <property type="project" value="UniProtKB-UniRule"/>
</dbReference>
<evidence type="ECO:0000256" key="10">
    <source>
        <dbReference type="RuleBase" id="RU004320"/>
    </source>
</evidence>
<keyword evidence="3 8" id="KW-0378">Hydrolase</keyword>
<dbReference type="SUPFAM" id="SSF53178">
    <property type="entry name" value="Peptidyl-tRNA hydrolase-like"/>
    <property type="match status" value="1"/>
</dbReference>
<sequence>MKMIVGLGNIGSKYAQTRHNVGFMIVDEIAAKLGVDFKASKFEAEVASAFVNGEKVLLVKPSTYMNDSGRAVGPLMTYYQVDPADLLVVHDDLDLPLGKVRLKQKGSAGGHNGIKSILSHVGDPKFKRVKVGIDHPNKMSVVDYVLGKFTPAQQPLFNDAKITAVAAIEAWLANDDFAAVMNQYN</sequence>
<comment type="subcellular location">
    <subcellularLocation>
        <location evidence="8">Cytoplasm</location>
    </subcellularLocation>
</comment>
<comment type="catalytic activity">
    <reaction evidence="6 8 9">
        <text>an N-acyl-L-alpha-aminoacyl-tRNA + H2O = an N-acyl-L-amino acid + a tRNA + H(+)</text>
        <dbReference type="Rhea" id="RHEA:54448"/>
        <dbReference type="Rhea" id="RHEA-COMP:10123"/>
        <dbReference type="Rhea" id="RHEA-COMP:13883"/>
        <dbReference type="ChEBI" id="CHEBI:15377"/>
        <dbReference type="ChEBI" id="CHEBI:15378"/>
        <dbReference type="ChEBI" id="CHEBI:59874"/>
        <dbReference type="ChEBI" id="CHEBI:78442"/>
        <dbReference type="ChEBI" id="CHEBI:138191"/>
        <dbReference type="EC" id="3.1.1.29"/>
    </reaction>
</comment>
<feature type="binding site" evidence="8">
    <location>
        <position position="64"/>
    </location>
    <ligand>
        <name>tRNA</name>
        <dbReference type="ChEBI" id="CHEBI:17843"/>
    </ligand>
</feature>
<dbReference type="GO" id="GO:0005737">
    <property type="term" value="C:cytoplasm"/>
    <property type="evidence" value="ECO:0007669"/>
    <property type="project" value="UniProtKB-SubCell"/>
</dbReference>
<feature type="binding site" evidence="8">
    <location>
        <position position="112"/>
    </location>
    <ligand>
        <name>tRNA</name>
        <dbReference type="ChEBI" id="CHEBI:17843"/>
    </ligand>
</feature>
<dbReference type="InterPro" id="IPR036416">
    <property type="entry name" value="Pept_tRNA_hydro_sf"/>
</dbReference>
<feature type="site" description="Discriminates between blocked and unblocked aminoacyl-tRNA" evidence="8">
    <location>
        <position position="9"/>
    </location>
</feature>
<comment type="function">
    <text evidence="8">Hydrolyzes ribosome-free peptidyl-tRNAs (with 1 or more amino acids incorporated), which drop off the ribosome during protein synthesis, or as a result of ribosome stalling.</text>
</comment>
<evidence type="ECO:0000313" key="12">
    <source>
        <dbReference type="Proteomes" id="UP000289996"/>
    </source>
</evidence>
<dbReference type="PANTHER" id="PTHR17224">
    <property type="entry name" value="PEPTIDYL-TRNA HYDROLASE"/>
    <property type="match status" value="1"/>
</dbReference>
<evidence type="ECO:0000256" key="8">
    <source>
        <dbReference type="HAMAP-Rule" id="MF_00083"/>
    </source>
</evidence>
<evidence type="ECO:0000256" key="2">
    <source>
        <dbReference type="ARBA" id="ARBA00022555"/>
    </source>
</evidence>
<gene>
    <name evidence="8" type="primary">pth</name>
    <name evidence="11" type="ORF">MUDAN_MDHGFNIF_00712</name>
</gene>
<dbReference type="PROSITE" id="PS01195">
    <property type="entry name" value="PEPT_TRNA_HYDROL_1"/>
    <property type="match status" value="1"/>
</dbReference>
<dbReference type="InterPro" id="IPR001328">
    <property type="entry name" value="Pept_tRNA_hydro"/>
</dbReference>
<comment type="similarity">
    <text evidence="5 8 10">Belongs to the PTH family.</text>
</comment>
<evidence type="ECO:0000256" key="4">
    <source>
        <dbReference type="ARBA" id="ARBA00022884"/>
    </source>
</evidence>
<dbReference type="Proteomes" id="UP000289996">
    <property type="component" value="Unassembled WGS sequence"/>
</dbReference>
<evidence type="ECO:0000256" key="5">
    <source>
        <dbReference type="ARBA" id="ARBA00038063"/>
    </source>
</evidence>
<keyword evidence="2 8" id="KW-0820">tRNA-binding</keyword>
<dbReference type="PANTHER" id="PTHR17224:SF1">
    <property type="entry name" value="PEPTIDYL-TRNA HYDROLASE"/>
    <property type="match status" value="1"/>
</dbReference>
<evidence type="ECO:0000313" key="11">
    <source>
        <dbReference type="EMBL" id="VDG29029.1"/>
    </source>
</evidence>
<dbReference type="HAMAP" id="MF_00083">
    <property type="entry name" value="Pept_tRNA_hydro_bact"/>
    <property type="match status" value="1"/>
</dbReference>
<reference evidence="11 12" key="1">
    <citation type="submission" date="2018-11" db="EMBL/GenBank/DDBJ databases">
        <authorList>
            <person name="Wuyts S."/>
        </authorList>
    </citation>
    <scope>NUCLEOTIDE SEQUENCE [LARGE SCALE GENOMIC DNA]</scope>
    <source>
        <strain evidence="11">Lactobacillus mudanjiangensis AMBF249</strain>
    </source>
</reference>
<accession>A0A660E7J0</accession>
<dbReference type="GO" id="GO:0006515">
    <property type="term" value="P:protein quality control for misfolded or incompletely synthesized proteins"/>
    <property type="evidence" value="ECO:0007669"/>
    <property type="project" value="UniProtKB-UniRule"/>
</dbReference>
<dbReference type="GO" id="GO:0000049">
    <property type="term" value="F:tRNA binding"/>
    <property type="evidence" value="ECO:0007669"/>
    <property type="project" value="UniProtKB-UniRule"/>
</dbReference>
<name>A0A660E7J0_9LACO</name>
<feature type="binding site" evidence="8">
    <location>
        <position position="66"/>
    </location>
    <ligand>
        <name>tRNA</name>
        <dbReference type="ChEBI" id="CHEBI:17843"/>
    </ligand>
</feature>
<evidence type="ECO:0000256" key="9">
    <source>
        <dbReference type="RuleBase" id="RU000673"/>
    </source>
</evidence>
<dbReference type="Gene3D" id="3.40.50.1470">
    <property type="entry name" value="Peptidyl-tRNA hydrolase"/>
    <property type="match status" value="1"/>
</dbReference>
<keyword evidence="4 8" id="KW-0694">RNA-binding</keyword>